<evidence type="ECO:0000313" key="3">
    <source>
        <dbReference type="Proteomes" id="UP000197050"/>
    </source>
</evidence>
<dbReference type="InterPro" id="IPR006427">
    <property type="entry name" value="Portal_HK97"/>
</dbReference>
<sequence>MVSIRWPFGQAGRVGAPEGKESRAVGVIALSGVGRPRWTPNDYASLAREGYQKNAVAYRCIRMIAEAAAAAPFAVFVDGARDDAHPLAKLMRRPNPEQSGAELMEAVYGAVQVSGNAYVEATGDADGDGAPDELWALRSDRVKVVPGRSGWPEAWDYSVDGRSVRIGRAADGWAPVMHLKLWHPLDDWYGLSPLEAAAQGVDAHNAAGAWNKALLDNAARPSGALVYGARNGERLTDGQFEALKDQLSTVYAGATNAGRPILLEGGMDWKPLSLTPAEMDFTAGKHAAAREIALAFGVPPQLLGIPGDATYANYREANAAFWRQTVIPLVRKAAGAMTGWLGERFAGCEIRADLDAVSALQPERDALWARLEAASFLTDEERRRMAGLGA</sequence>
<dbReference type="NCBIfam" id="TIGR01537">
    <property type="entry name" value="portal_HK97"/>
    <property type="match status" value="1"/>
</dbReference>
<evidence type="ECO:0000313" key="2">
    <source>
        <dbReference type="EMBL" id="MDX2334192.1"/>
    </source>
</evidence>
<dbReference type="KEGG" id="bvc:CEP68_12075"/>
<reference evidence="2" key="3">
    <citation type="submission" date="2022-06" db="EMBL/GenBank/DDBJ databases">
        <authorList>
            <person name="Hesketh-Best P.J."/>
            <person name="Koch M.J."/>
        </authorList>
    </citation>
    <scope>NUCLEOTIDE SEQUENCE</scope>
    <source>
        <strain evidence="2">PC206-O</strain>
    </source>
</reference>
<dbReference type="EMBL" id="JAMYEC010000002">
    <property type="protein sequence ID" value="MDX2334192.1"/>
    <property type="molecule type" value="Genomic_DNA"/>
</dbReference>
<evidence type="ECO:0000313" key="4">
    <source>
        <dbReference type="Proteomes" id="UP001272940"/>
    </source>
</evidence>
<dbReference type="GeneID" id="34014854"/>
<reference evidence="3" key="1">
    <citation type="submission" date="2017-06" db="EMBL/GenBank/DDBJ databases">
        <title>FDA dAtabase for Regulatory Grade micrObial Sequences (FDA-ARGOS): Supporting development and validation of Infectious Disease Dx tests.</title>
        <authorList>
            <person name="Minogue T."/>
            <person name="Wolcott M."/>
            <person name="Wasieloski L."/>
            <person name="Aguilar W."/>
            <person name="Moore D."/>
            <person name="Tallon L."/>
            <person name="Sadzewicz L."/>
            <person name="Sengamalay N."/>
            <person name="Ott S."/>
            <person name="Godinez A."/>
            <person name="Nagaraj S."/>
            <person name="Nadendla S."/>
            <person name="Geyer C."/>
            <person name="Sichtig H."/>
        </authorList>
    </citation>
    <scope>NUCLEOTIDE SEQUENCE [LARGE SCALE GENOMIC DNA]</scope>
    <source>
        <strain evidence="3">FDAARGOS_289</strain>
    </source>
</reference>
<name>A0A1Z3UA66_BREVE</name>
<dbReference type="Pfam" id="PF04860">
    <property type="entry name" value="Phage_portal"/>
    <property type="match status" value="1"/>
</dbReference>
<dbReference type="EMBL" id="CP022048">
    <property type="protein sequence ID" value="ASE40183.1"/>
    <property type="molecule type" value="Genomic_DNA"/>
</dbReference>
<dbReference type="Proteomes" id="UP000197050">
    <property type="component" value="Chromosome"/>
</dbReference>
<gene>
    <name evidence="1" type="ORF">CEP68_12075</name>
    <name evidence="2" type="ORF">NJD11_04465</name>
</gene>
<dbReference type="RefSeq" id="WP_066624169.1">
    <property type="nucleotide sequence ID" value="NZ_CP022048.2"/>
</dbReference>
<protein>
    <submittedName>
        <fullName evidence="1">Phage portal protein</fullName>
    </submittedName>
</protein>
<accession>A0A1Z3UA66</accession>
<organism evidence="1 3">
    <name type="scientific">Brevundimonas vesicularis</name>
    <name type="common">Pseudomonas vesicularis</name>
    <dbReference type="NCBI Taxonomy" id="41276"/>
    <lineage>
        <taxon>Bacteria</taxon>
        <taxon>Pseudomonadati</taxon>
        <taxon>Pseudomonadota</taxon>
        <taxon>Alphaproteobacteria</taxon>
        <taxon>Caulobacterales</taxon>
        <taxon>Caulobacteraceae</taxon>
        <taxon>Brevundimonas</taxon>
    </lineage>
</organism>
<keyword evidence="4" id="KW-1185">Reference proteome</keyword>
<dbReference type="Proteomes" id="UP001272940">
    <property type="component" value="Unassembled WGS sequence"/>
</dbReference>
<proteinExistence type="predicted"/>
<evidence type="ECO:0000313" key="1">
    <source>
        <dbReference type="EMBL" id="ASE40183.1"/>
    </source>
</evidence>
<reference evidence="1" key="2">
    <citation type="submission" date="2017-12" db="EMBL/GenBank/DDBJ databases">
        <title>FDA dAtabase for Regulatory Grade micrObial Sequences (FDA-ARGOS): Supporting development and validation of Infectious Disease Dx tests.</title>
        <authorList>
            <person name="Campos J."/>
            <person name="Goldberg B."/>
            <person name="Tallon L."/>
            <person name="Sadzewicz L."/>
            <person name="Sengamalay N."/>
            <person name="Ott S."/>
            <person name="Godinez A."/>
            <person name="Nagaraj S."/>
            <person name="Vavikolanu K."/>
            <person name="Vyas G."/>
            <person name="Nadendla S."/>
            <person name="Aluvathingal J."/>
            <person name="Geyer C."/>
            <person name="Nandy P."/>
            <person name="Hobson J."/>
            <person name="Sichtig H."/>
        </authorList>
    </citation>
    <scope>NUCLEOTIDE SEQUENCE</scope>
    <source>
        <strain evidence="1">FDAARGOS_289</strain>
    </source>
</reference>
<dbReference type="InterPro" id="IPR006944">
    <property type="entry name" value="Phage/GTA_portal"/>
</dbReference>
<dbReference type="AlphaFoldDB" id="A0A1Z3UA66"/>
<reference evidence="2 4" key="4">
    <citation type="journal article" date="2023" name="FEMS Microbes">
        <title>Whole genomes of deep-sea sponge-associated bacteria exhibit high novel natural product potential.</title>
        <authorList>
            <person name="Hesketh-Best P.J."/>
            <person name="January G.G."/>
            <person name="Koch M.J."/>
            <person name="Warburton P.J."/>
            <person name="Howell K.L."/>
            <person name="Upton M."/>
        </authorList>
    </citation>
    <scope>NUCLEOTIDE SEQUENCE [LARGE SCALE GENOMIC DNA]</scope>
    <source>
        <strain evidence="2 4">PC206-O</strain>
    </source>
</reference>